<protein>
    <submittedName>
        <fullName evidence="1">Uncharacterized protein</fullName>
    </submittedName>
</protein>
<comment type="caution">
    <text evidence="1">The sequence shown here is derived from an EMBL/GenBank/DDBJ whole genome shotgun (WGS) entry which is preliminary data.</text>
</comment>
<dbReference type="Proteomes" id="UP001060085">
    <property type="component" value="Linkage Group LG08"/>
</dbReference>
<reference evidence="2" key="1">
    <citation type="journal article" date="2023" name="Nat. Plants">
        <title>Single-cell RNA sequencing provides a high-resolution roadmap for understanding the multicellular compartmentation of specialized metabolism.</title>
        <authorList>
            <person name="Sun S."/>
            <person name="Shen X."/>
            <person name="Li Y."/>
            <person name="Li Y."/>
            <person name="Wang S."/>
            <person name="Li R."/>
            <person name="Zhang H."/>
            <person name="Shen G."/>
            <person name="Guo B."/>
            <person name="Wei J."/>
            <person name="Xu J."/>
            <person name="St-Pierre B."/>
            <person name="Chen S."/>
            <person name="Sun C."/>
        </authorList>
    </citation>
    <scope>NUCLEOTIDE SEQUENCE [LARGE SCALE GENOMIC DNA]</scope>
</reference>
<keyword evidence="2" id="KW-1185">Reference proteome</keyword>
<sequence length="1518" mass="169938">MSSSWLTSLECSISVIPSSGSSSFVSKAIIWLEFIFLSPCSQRALFSAVNLLFLLTLIVLAIRKLSSRFLINKNSGSSLDKPLLDGERPKFVANLCFRVSLILTALLGLYYLVVCILAFIGGVHSRWDFVEAFYRLFQAVTQIGILVLVAHEKKFGAVFHPTPLRTYWIVSLVLVTLLAAAGITRIITVRRDMELDIWIDDVFSLVSFPAYFFLFIVAIRGSSGISIVKEPRIGGNSRTATQVSTELDSNVSGYARASLFSKATWAWLSPVLSKGYQSALKINDVPTLPPELRAEAMAEFMEKNWPKPGEDMKNAVRTTLIRCFWPDLCTTGFLALVRLLVTYTGPVLIQSFVDFAKGKRSGPFEGYYLVLILMIAKVVEVLTSHHFNFQTQQLGMRIRAALISALYKKGLKLSCSSRQAHGVGQIVNYMGVDTQQISDMMPQLHSLWLMPLQIGVSLVLLYGYIGLSSFVSLFAILAVMVLTLWITFKNGGYQFNLSQSRDSRLKTTSELLNNMRVIKFQAWEEHFNNRIQNFRGMEFSWLSKFMYLLSFNFILLWSVPILISALTFIVATLSGVTLAAGTVFTITTILRILQDPIRTFPQALISITQAFISLGRLDGFMSSNELDSRSVEREEGCNGTIAVEVKDGTFSWEDEGGEVLKDINFEIKKGELAAIVGTVGSGKSSLLAAVLGELHKSSGKVRVCGTTAYVAQTSWIRNATIQENILFGSRMNMERYKNVIRVCSLEKDLEIFEHGDQTEIGERGINLSGGQKQRIQLARAVYQDCDIYLLDDIFSAVDAHTGTEIFKECLRGALKDKTILLVTHQVDFLHNADLILVMREGDIVQSGKYKQLLESGTDFGALVAAHENSVDLVEKSTNDSGDSSQEPPKSPHPETPKSPRLLTPRSPHSLLGEPNGSSMSLDEPDFEIGNSKLIEEEERETGHVSFDVYRQYCTQAFGWWGVAAVVLTSLLWQISLMLADYWLAYETSGVHFNRSLFIKVYVLIAVVSGLLVTARSYIVTFIGLKTAQSFFIQMLHSTLHAPMSFFDTTPSGRILTRVSGDQLNIDILIPLFLSMTVAMYFTVLSILFVMCQNAWPTVFLIIPLLWLNIWYRRYFIASSRELTRLEGITRAPVIHHFSETISGVMTIRCFRKQDEFFQENFDRVNANLQMTFHNYSSNEWLGFRLELIGSFLLCFATMFMVLLPSNIIKPEYVGLSLSYGLPLNGVLFWAVYMSCFVENRMVSVERIKQFINIPSEAPWRLTEFNPPPDWPTSGDIETKNLQVRYRSNTPLVLKGISLCINGGEKVGVVGRTGSGKSTLIQVFFRLVEPCGGNIVIDGVDISKVGLHDLRSRFGIIPQEPVLFEGTIRSNIDPIGLYSDDEIWQSLERCQLKDVVAAKPEKLDALVADAGDNFSVGQRQLLCLGRVMLKRSKILFMDEATASVDSQTDAVIQKIIREDFKACTIITIAHRIPTVIDCDRVLVIDDGWVKEFDKPSSLLERPSLFGALVQEYTNRSSGM</sequence>
<evidence type="ECO:0000313" key="2">
    <source>
        <dbReference type="Proteomes" id="UP001060085"/>
    </source>
</evidence>
<proteinExistence type="predicted"/>
<accession>A0ACB9ZTU9</accession>
<organism evidence="1 2">
    <name type="scientific">Catharanthus roseus</name>
    <name type="common">Madagascar periwinkle</name>
    <name type="synonym">Vinca rosea</name>
    <dbReference type="NCBI Taxonomy" id="4058"/>
    <lineage>
        <taxon>Eukaryota</taxon>
        <taxon>Viridiplantae</taxon>
        <taxon>Streptophyta</taxon>
        <taxon>Embryophyta</taxon>
        <taxon>Tracheophyta</taxon>
        <taxon>Spermatophyta</taxon>
        <taxon>Magnoliopsida</taxon>
        <taxon>eudicotyledons</taxon>
        <taxon>Gunneridae</taxon>
        <taxon>Pentapetalae</taxon>
        <taxon>asterids</taxon>
        <taxon>lamiids</taxon>
        <taxon>Gentianales</taxon>
        <taxon>Apocynaceae</taxon>
        <taxon>Rauvolfioideae</taxon>
        <taxon>Vinceae</taxon>
        <taxon>Catharanthinae</taxon>
        <taxon>Catharanthus</taxon>
    </lineage>
</organism>
<gene>
    <name evidence="1" type="ORF">M9H77_36789</name>
</gene>
<name>A0ACB9ZTU9_CATRO</name>
<dbReference type="EMBL" id="CM044708">
    <property type="protein sequence ID" value="KAI5650784.1"/>
    <property type="molecule type" value="Genomic_DNA"/>
</dbReference>
<evidence type="ECO:0000313" key="1">
    <source>
        <dbReference type="EMBL" id="KAI5650784.1"/>
    </source>
</evidence>